<feature type="coiled-coil region" evidence="1">
    <location>
        <begin position="372"/>
        <end position="399"/>
    </location>
</feature>
<proteinExistence type="predicted"/>
<feature type="domain" description="DUF6377" evidence="4">
    <location>
        <begin position="258"/>
        <end position="519"/>
    </location>
</feature>
<keyword evidence="6" id="KW-1185">Reference proteome</keyword>
<evidence type="ECO:0000256" key="1">
    <source>
        <dbReference type="SAM" id="Coils"/>
    </source>
</evidence>
<feature type="chain" id="PRO_5011442393" description="DUF6377 domain-containing protein" evidence="3">
    <location>
        <begin position="27"/>
        <end position="560"/>
    </location>
</feature>
<evidence type="ECO:0000256" key="3">
    <source>
        <dbReference type="SAM" id="SignalP"/>
    </source>
</evidence>
<reference evidence="5 6" key="1">
    <citation type="submission" date="2016-10" db="EMBL/GenBank/DDBJ databases">
        <authorList>
            <person name="de Groot N.N."/>
        </authorList>
    </citation>
    <scope>NUCLEOTIDE SEQUENCE [LARGE SCALE GENOMIC DNA]</scope>
    <source>
        <strain evidence="5 6">DSM 22789</strain>
    </source>
</reference>
<keyword evidence="3" id="KW-0732">Signal</keyword>
<dbReference type="STRING" id="683125.SAMN05660206_10470"/>
<dbReference type="Pfam" id="PF19904">
    <property type="entry name" value="DUF6377"/>
    <property type="match status" value="1"/>
</dbReference>
<sequence length="560" mass="65838">MRKFVYRLFIIQFLFLVRLFDGVASASTDTLMNSLLKHIQNKEAYAEQKKNYLLNLKKKLADSAGNIKPTYEIQRELYNIYISYESDSAIVYAKKNVNLAIEQNMDFWRIESQLDLAAFYLTGGMYLDADSLLRQIKPTRIDHYLRIKYFDTKQKFYRFYAFQHLEHEKYIALSDSYRDSLLSILDTASYHFKMVYSEKLIDQDKSEEAKKIIFGMIKNIKEDTHEKAMLAYSLANVYKKEDNLEKQRMYYIISAICDIKNAIKENASSRALASLLYKMGDIEGAYACIRSSMEDAKFCNARFRSYEASQIYPIIEASYQDNEREKRKILGTFLVVASILSALLVTAVIFVYRQKQRINRVRQELYSTNMKLREFNDKLHVANEELIRVNQEVSSMNKKLSEANQIKEVYIGHFLDLCATYIDKLERYQSTIKKLIMGDKINQLLRLVKSHEMIDHEVQELYNTFDTTFLHLFPDFIGDFNSLLRPEERIEVKDSEKLNTELRIFALIRLGISDTAKLASFLHYSLNTIYTYRAKVRNKAIMDKDEFDKMVMKIGQIRIT</sequence>
<evidence type="ECO:0000313" key="5">
    <source>
        <dbReference type="EMBL" id="SFS70896.1"/>
    </source>
</evidence>
<name>A0A1I6S1V4_9SPHI</name>
<keyword evidence="1" id="KW-0175">Coiled coil</keyword>
<keyword evidence="2" id="KW-0472">Membrane</keyword>
<evidence type="ECO:0000256" key="2">
    <source>
        <dbReference type="SAM" id="Phobius"/>
    </source>
</evidence>
<keyword evidence="2" id="KW-0812">Transmembrane</keyword>
<dbReference type="InterPro" id="IPR045957">
    <property type="entry name" value="DUF6377"/>
</dbReference>
<keyword evidence="2" id="KW-1133">Transmembrane helix</keyword>
<evidence type="ECO:0000313" key="6">
    <source>
        <dbReference type="Proteomes" id="UP000198785"/>
    </source>
</evidence>
<dbReference type="AlphaFoldDB" id="A0A1I6S1V4"/>
<protein>
    <recommendedName>
        <fullName evidence="4">DUF6377 domain-containing protein</fullName>
    </recommendedName>
</protein>
<gene>
    <name evidence="5" type="ORF">SAMN05660206_10470</name>
</gene>
<accession>A0A1I6S1V4</accession>
<organism evidence="5 6">
    <name type="scientific">Sphingobacterium wenxiniae</name>
    <dbReference type="NCBI Taxonomy" id="683125"/>
    <lineage>
        <taxon>Bacteria</taxon>
        <taxon>Pseudomonadati</taxon>
        <taxon>Bacteroidota</taxon>
        <taxon>Sphingobacteriia</taxon>
        <taxon>Sphingobacteriales</taxon>
        <taxon>Sphingobacteriaceae</taxon>
        <taxon>Sphingobacterium</taxon>
    </lineage>
</organism>
<dbReference type="OrthoDB" id="1044679at2"/>
<feature type="transmembrane region" description="Helical" evidence="2">
    <location>
        <begin position="329"/>
        <end position="352"/>
    </location>
</feature>
<feature type="signal peptide" evidence="3">
    <location>
        <begin position="1"/>
        <end position="26"/>
    </location>
</feature>
<evidence type="ECO:0000259" key="4">
    <source>
        <dbReference type="Pfam" id="PF19904"/>
    </source>
</evidence>
<dbReference type="EMBL" id="FOZZ01000004">
    <property type="protein sequence ID" value="SFS70896.1"/>
    <property type="molecule type" value="Genomic_DNA"/>
</dbReference>
<dbReference type="Proteomes" id="UP000198785">
    <property type="component" value="Unassembled WGS sequence"/>
</dbReference>